<dbReference type="Gene3D" id="3.40.50.1820">
    <property type="entry name" value="alpha/beta hydrolase"/>
    <property type="match status" value="1"/>
</dbReference>
<proteinExistence type="inferred from homology"/>
<keyword evidence="7" id="KW-1185">Reference proteome</keyword>
<dbReference type="InterPro" id="IPR029058">
    <property type="entry name" value="AB_hydrolase_fold"/>
</dbReference>
<dbReference type="Proteomes" id="UP001600064">
    <property type="component" value="Unassembled WGS sequence"/>
</dbReference>
<evidence type="ECO:0000256" key="3">
    <source>
        <dbReference type="ARBA" id="ARBA00022677"/>
    </source>
</evidence>
<dbReference type="Pfam" id="PF10230">
    <property type="entry name" value="LIDHydrolase"/>
    <property type="match status" value="1"/>
</dbReference>
<keyword evidence="3" id="KW-0551">Lipid droplet</keyword>
<evidence type="ECO:0000256" key="1">
    <source>
        <dbReference type="ARBA" id="ARBA00004502"/>
    </source>
</evidence>
<dbReference type="GeneID" id="98124831"/>
<comment type="similarity">
    <text evidence="2">Belongs to the AB hydrolase superfamily. LDAH family.</text>
</comment>
<evidence type="ECO:0000313" key="6">
    <source>
        <dbReference type="EMBL" id="KAL2268926.1"/>
    </source>
</evidence>
<sequence>MGTRTATLKPDHVPTLDFPSRNRDDTDRKHSLICMIPGNPGLIGYYEPFLATLRQLLDEKEAQPSCRHAFHIHGRNLLGFADEDHEPAFGALTDGPEGPAAAEPFNLEDQIRGVCEHLGRLNRSAPPGDGNNPQHGSRAGGFDEIILMGHSVGAYITVEVFHRHYLARKAQRNRQQQPPSHDAFAALPLTSAILLFPTLTHIALSPRGQVMTFLANHISPYNLNRFVTRPAADLLFFFLDLPFWPSWLRTSIVRRLTGGFPEDAAATTERFLRQRDAIWQALHMGADEMRKIGEEKWEEGMWEGEGDLREVVEEEKEDDAVGAEDANKKSKFFLFFGEKDHWVADEARAEFVERRQKHEKGRAKVVVDEAGLPHAFCIHHSETVAEKVYTWIQEIADL</sequence>
<keyword evidence="4" id="KW-0378">Hydrolase</keyword>
<evidence type="ECO:0000256" key="5">
    <source>
        <dbReference type="SAM" id="MobiDB-lite"/>
    </source>
</evidence>
<dbReference type="InterPro" id="IPR019363">
    <property type="entry name" value="LDAH"/>
</dbReference>
<evidence type="ECO:0000256" key="2">
    <source>
        <dbReference type="ARBA" id="ARBA00008300"/>
    </source>
</evidence>
<dbReference type="RefSeq" id="XP_070867650.1">
    <property type="nucleotide sequence ID" value="XM_071010187.1"/>
</dbReference>
<dbReference type="SUPFAM" id="SSF53474">
    <property type="entry name" value="alpha/beta-Hydrolases"/>
    <property type="match status" value="1"/>
</dbReference>
<protein>
    <recommendedName>
        <fullName evidence="8">Lipid droplet-associated hydrolase</fullName>
    </recommendedName>
</protein>
<comment type="caution">
    <text evidence="6">The sequence shown here is derived from an EMBL/GenBank/DDBJ whole genome shotgun (WGS) entry which is preliminary data.</text>
</comment>
<accession>A0ABR4DGD9</accession>
<reference evidence="6 7" key="1">
    <citation type="journal article" date="2024" name="Commun. Biol.">
        <title>Comparative genomic analysis of thermophilic fungi reveals convergent evolutionary adaptations and gene losses.</title>
        <authorList>
            <person name="Steindorff A.S."/>
            <person name="Aguilar-Pontes M.V."/>
            <person name="Robinson A.J."/>
            <person name="Andreopoulos B."/>
            <person name="LaButti K."/>
            <person name="Kuo A."/>
            <person name="Mondo S."/>
            <person name="Riley R."/>
            <person name="Otillar R."/>
            <person name="Haridas S."/>
            <person name="Lipzen A."/>
            <person name="Grimwood J."/>
            <person name="Schmutz J."/>
            <person name="Clum A."/>
            <person name="Reid I.D."/>
            <person name="Moisan M.C."/>
            <person name="Butler G."/>
            <person name="Nguyen T.T.M."/>
            <person name="Dewar K."/>
            <person name="Conant G."/>
            <person name="Drula E."/>
            <person name="Henrissat B."/>
            <person name="Hansel C."/>
            <person name="Singer S."/>
            <person name="Hutchinson M.I."/>
            <person name="de Vries R.P."/>
            <person name="Natvig D.O."/>
            <person name="Powell A.J."/>
            <person name="Tsang A."/>
            <person name="Grigoriev I.V."/>
        </authorList>
    </citation>
    <scope>NUCLEOTIDE SEQUENCE [LARGE SCALE GENOMIC DNA]</scope>
    <source>
        <strain evidence="6 7">ATCC 22073</strain>
    </source>
</reference>
<feature type="region of interest" description="Disordered" evidence="5">
    <location>
        <begin position="1"/>
        <end position="27"/>
    </location>
</feature>
<name>A0ABR4DGD9_9PEZI</name>
<dbReference type="PANTHER" id="PTHR13390:SF0">
    <property type="entry name" value="LIPID DROPLET-ASSOCIATED HYDROLASE"/>
    <property type="match status" value="1"/>
</dbReference>
<gene>
    <name evidence="6" type="ORF">VTJ83DRAFT_3772</name>
</gene>
<dbReference type="PANTHER" id="PTHR13390">
    <property type="entry name" value="LIPASE"/>
    <property type="match status" value="1"/>
</dbReference>
<feature type="compositionally biased region" description="Basic and acidic residues" evidence="5">
    <location>
        <begin position="9"/>
        <end position="27"/>
    </location>
</feature>
<evidence type="ECO:0008006" key="8">
    <source>
        <dbReference type="Google" id="ProtNLM"/>
    </source>
</evidence>
<evidence type="ECO:0000256" key="4">
    <source>
        <dbReference type="ARBA" id="ARBA00022801"/>
    </source>
</evidence>
<comment type="subcellular location">
    <subcellularLocation>
        <location evidence="1">Lipid droplet</location>
    </subcellularLocation>
</comment>
<dbReference type="EMBL" id="JAZGUE010000003">
    <property type="protein sequence ID" value="KAL2268926.1"/>
    <property type="molecule type" value="Genomic_DNA"/>
</dbReference>
<organism evidence="6 7">
    <name type="scientific">Remersonia thermophila</name>
    <dbReference type="NCBI Taxonomy" id="72144"/>
    <lineage>
        <taxon>Eukaryota</taxon>
        <taxon>Fungi</taxon>
        <taxon>Dikarya</taxon>
        <taxon>Ascomycota</taxon>
        <taxon>Pezizomycotina</taxon>
        <taxon>Sordariomycetes</taxon>
        <taxon>Sordariomycetidae</taxon>
        <taxon>Sordariales</taxon>
        <taxon>Sordariales incertae sedis</taxon>
        <taxon>Remersonia</taxon>
    </lineage>
</organism>
<evidence type="ECO:0000313" key="7">
    <source>
        <dbReference type="Proteomes" id="UP001600064"/>
    </source>
</evidence>